<accession>A0A9W7A711</accession>
<gene>
    <name evidence="18" type="ORF">TrRE_jg9050</name>
</gene>
<evidence type="ECO:0000313" key="19">
    <source>
        <dbReference type="Proteomes" id="UP001165082"/>
    </source>
</evidence>
<dbReference type="EMBL" id="BRXZ01003843">
    <property type="protein sequence ID" value="GMH63069.1"/>
    <property type="molecule type" value="Genomic_DNA"/>
</dbReference>
<keyword evidence="19" id="KW-1185">Reference proteome</keyword>
<keyword evidence="6" id="KW-0679">Respiratory chain</keyword>
<evidence type="ECO:0000256" key="9">
    <source>
        <dbReference type="ARBA" id="ARBA00022946"/>
    </source>
</evidence>
<evidence type="ECO:0000256" key="6">
    <source>
        <dbReference type="ARBA" id="ARBA00022660"/>
    </source>
</evidence>
<comment type="subcellular location">
    <subcellularLocation>
        <location evidence="2">Mitochondrion inner membrane</location>
        <topology evidence="2">Single-pass membrane protein</topology>
    </subcellularLocation>
</comment>
<evidence type="ECO:0000256" key="7">
    <source>
        <dbReference type="ARBA" id="ARBA00022692"/>
    </source>
</evidence>
<evidence type="ECO:0000256" key="1">
    <source>
        <dbReference type="ARBA" id="ARBA00003195"/>
    </source>
</evidence>
<evidence type="ECO:0000256" key="14">
    <source>
        <dbReference type="ARBA" id="ARBA00030753"/>
    </source>
</evidence>
<evidence type="ECO:0000256" key="16">
    <source>
        <dbReference type="ARBA" id="ARBA00046528"/>
    </source>
</evidence>
<organism evidence="18 19">
    <name type="scientific">Triparma retinervis</name>
    <dbReference type="NCBI Taxonomy" id="2557542"/>
    <lineage>
        <taxon>Eukaryota</taxon>
        <taxon>Sar</taxon>
        <taxon>Stramenopiles</taxon>
        <taxon>Ochrophyta</taxon>
        <taxon>Bolidophyceae</taxon>
        <taxon>Parmales</taxon>
        <taxon>Triparmaceae</taxon>
        <taxon>Triparma</taxon>
    </lineage>
</organism>
<dbReference type="InterPro" id="IPR019329">
    <property type="entry name" value="NADH_UbQ_OxRdtase_ESSS_su"/>
</dbReference>
<sequence>MLSIIRNNAIRVSRPITMAARRRFGAGQPESQSMKAELWGVGIDGKGGGRYNGWEAIVYPTYIIASVILVVGVGFAPDTSIKTWANNEARVRLNMKDRGELEEGAEFGVHYNIPEKVYQFEAEDVDQMPRTEYVDHYGRDRN</sequence>
<proteinExistence type="inferred from homology"/>
<keyword evidence="8" id="KW-0999">Mitochondrion inner membrane</keyword>
<feature type="transmembrane region" description="Helical" evidence="17">
    <location>
        <begin position="57"/>
        <end position="76"/>
    </location>
</feature>
<keyword evidence="10" id="KW-0249">Electron transport</keyword>
<dbReference type="PANTHER" id="PTHR40637">
    <property type="entry name" value="ESSS SUBUNIT OF NADH:UBIQUINONE OXIDOREDUCTASE (COMPLEX I) PROTEIN"/>
    <property type="match status" value="1"/>
</dbReference>
<dbReference type="OrthoDB" id="188299at2759"/>
<evidence type="ECO:0000256" key="17">
    <source>
        <dbReference type="SAM" id="Phobius"/>
    </source>
</evidence>
<comment type="caution">
    <text evidence="18">The sequence shown here is derived from an EMBL/GenBank/DDBJ whole genome shotgun (WGS) entry which is preliminary data.</text>
</comment>
<comment type="subunit">
    <text evidence="16">Complex I is composed of 45 different subunits. Interacts with BCAP31.</text>
</comment>
<reference evidence="18" key="1">
    <citation type="submission" date="2022-07" db="EMBL/GenBank/DDBJ databases">
        <title>Genome analysis of Parmales, a sister group of diatoms, reveals the evolutionary specialization of diatoms from phago-mixotrophs to photoautotrophs.</title>
        <authorList>
            <person name="Ban H."/>
            <person name="Sato S."/>
            <person name="Yoshikawa S."/>
            <person name="Kazumasa Y."/>
            <person name="Nakamura Y."/>
            <person name="Ichinomiya M."/>
            <person name="Saitoh K."/>
            <person name="Sato N."/>
            <person name="Blanc-Mathieu R."/>
            <person name="Endo H."/>
            <person name="Kuwata A."/>
            <person name="Ogata H."/>
        </authorList>
    </citation>
    <scope>NUCLEOTIDE SEQUENCE</scope>
</reference>
<name>A0A9W7A711_9STRA</name>
<keyword evidence="7 17" id="KW-0812">Transmembrane</keyword>
<keyword evidence="5" id="KW-0813">Transport</keyword>
<keyword evidence="11 17" id="KW-1133">Transmembrane helix</keyword>
<evidence type="ECO:0000256" key="15">
    <source>
        <dbReference type="ARBA" id="ARBA00031387"/>
    </source>
</evidence>
<evidence type="ECO:0000256" key="11">
    <source>
        <dbReference type="ARBA" id="ARBA00022989"/>
    </source>
</evidence>
<dbReference type="PANTHER" id="PTHR40637:SF1">
    <property type="entry name" value="ESSS SUBUNIT OF NADH:UBIQUINONE OXIDOREDUCTASE (COMPLEX I) PROTEIN"/>
    <property type="match status" value="1"/>
</dbReference>
<dbReference type="Pfam" id="PF10183">
    <property type="entry name" value="ESSS"/>
    <property type="match status" value="1"/>
</dbReference>
<keyword evidence="9" id="KW-0809">Transit peptide</keyword>
<evidence type="ECO:0000256" key="10">
    <source>
        <dbReference type="ARBA" id="ARBA00022982"/>
    </source>
</evidence>
<keyword evidence="13 17" id="KW-0472">Membrane</keyword>
<comment type="similarity">
    <text evidence="3">Belongs to the complex I NDUFB11 subunit family.</text>
</comment>
<dbReference type="AlphaFoldDB" id="A0A9W7A711"/>
<evidence type="ECO:0000256" key="2">
    <source>
        <dbReference type="ARBA" id="ARBA00004434"/>
    </source>
</evidence>
<protein>
    <recommendedName>
        <fullName evidence="4">NADH dehydrogenase [ubiquinone] 1 beta subcomplex subunit 11, mitochondrial</fullName>
    </recommendedName>
    <alternativeName>
        <fullName evidence="15">Complex I-ESSS</fullName>
    </alternativeName>
    <alternativeName>
        <fullName evidence="14">NADH-ubiquinone oxidoreductase ESSS subunit</fullName>
    </alternativeName>
</protein>
<evidence type="ECO:0000313" key="18">
    <source>
        <dbReference type="EMBL" id="GMH63069.1"/>
    </source>
</evidence>
<keyword evidence="12" id="KW-0496">Mitochondrion</keyword>
<evidence type="ECO:0000256" key="3">
    <source>
        <dbReference type="ARBA" id="ARBA00008915"/>
    </source>
</evidence>
<comment type="function">
    <text evidence="1">Accessory subunit of the mitochondrial membrane respiratory chain NADH dehydrogenase (Complex I), that is believed not to be involved in catalysis. Complex I functions in the transfer of electrons from NADH to the respiratory chain. The immediate electron acceptor for the enzyme is believed to be ubiquinone.</text>
</comment>
<evidence type="ECO:0000256" key="8">
    <source>
        <dbReference type="ARBA" id="ARBA00022792"/>
    </source>
</evidence>
<dbReference type="GO" id="GO:0005743">
    <property type="term" value="C:mitochondrial inner membrane"/>
    <property type="evidence" value="ECO:0007669"/>
    <property type="project" value="UniProtKB-SubCell"/>
</dbReference>
<evidence type="ECO:0000256" key="13">
    <source>
        <dbReference type="ARBA" id="ARBA00023136"/>
    </source>
</evidence>
<evidence type="ECO:0000256" key="12">
    <source>
        <dbReference type="ARBA" id="ARBA00023128"/>
    </source>
</evidence>
<evidence type="ECO:0000256" key="4">
    <source>
        <dbReference type="ARBA" id="ARBA00018632"/>
    </source>
</evidence>
<dbReference type="Proteomes" id="UP001165082">
    <property type="component" value="Unassembled WGS sequence"/>
</dbReference>
<evidence type="ECO:0000256" key="5">
    <source>
        <dbReference type="ARBA" id="ARBA00022448"/>
    </source>
</evidence>